<dbReference type="InterPro" id="IPR036116">
    <property type="entry name" value="FN3_sf"/>
</dbReference>
<dbReference type="Pfam" id="PF00147">
    <property type="entry name" value="Fibrinogen_C"/>
    <property type="match status" value="1"/>
</dbReference>
<dbReference type="SMART" id="SM00181">
    <property type="entry name" value="EGF"/>
    <property type="match status" value="3"/>
</dbReference>
<evidence type="ECO:0000256" key="4">
    <source>
        <dbReference type="ARBA" id="ARBA00022530"/>
    </source>
</evidence>
<dbReference type="CDD" id="cd00063">
    <property type="entry name" value="FN3"/>
    <property type="match status" value="7"/>
</dbReference>
<keyword evidence="3" id="KW-0964">Secreted</keyword>
<evidence type="ECO:0000256" key="7">
    <source>
        <dbReference type="ARBA" id="ARBA00022737"/>
    </source>
</evidence>
<evidence type="ECO:0000256" key="8">
    <source>
        <dbReference type="ARBA" id="ARBA00023157"/>
    </source>
</evidence>
<dbReference type="PROSITE" id="PS51406">
    <property type="entry name" value="FIBRINOGEN_C_2"/>
    <property type="match status" value="1"/>
</dbReference>
<dbReference type="CDD" id="cd00054">
    <property type="entry name" value="EGF_CA"/>
    <property type="match status" value="1"/>
</dbReference>
<dbReference type="GO" id="GO:0098966">
    <property type="term" value="C:perisynaptic extracellular matrix"/>
    <property type="evidence" value="ECO:0007669"/>
    <property type="project" value="TreeGrafter"/>
</dbReference>
<evidence type="ECO:0000256" key="2">
    <source>
        <dbReference type="ARBA" id="ARBA00008673"/>
    </source>
</evidence>
<keyword evidence="15" id="KW-1185">Reference proteome</keyword>
<dbReference type="InterPro" id="IPR036056">
    <property type="entry name" value="Fibrinogen-like_C"/>
</dbReference>
<dbReference type="CDD" id="cd00087">
    <property type="entry name" value="FReD"/>
    <property type="match status" value="1"/>
</dbReference>
<evidence type="ECO:0000313" key="14">
    <source>
        <dbReference type="Ensembl" id="ENSPCEP00000002475.1"/>
    </source>
</evidence>
<dbReference type="PROSITE" id="PS50853">
    <property type="entry name" value="FN3"/>
    <property type="match status" value="6"/>
</dbReference>
<feature type="domain" description="Fibronectin type-III" evidence="12">
    <location>
        <begin position="263"/>
        <end position="350"/>
    </location>
</feature>
<keyword evidence="5" id="KW-0245">EGF-like domain</keyword>
<dbReference type="PANTHER" id="PTHR46708">
    <property type="entry name" value="TENASCIN"/>
    <property type="match status" value="1"/>
</dbReference>
<feature type="domain" description="Fibrinogen C-terminal" evidence="13">
    <location>
        <begin position="960"/>
        <end position="1177"/>
    </location>
</feature>
<dbReference type="InterPro" id="IPR000742">
    <property type="entry name" value="EGF"/>
</dbReference>
<dbReference type="AlphaFoldDB" id="A0A8C8RA94"/>
<dbReference type="InterPro" id="IPR013783">
    <property type="entry name" value="Ig-like_fold"/>
</dbReference>
<evidence type="ECO:0000259" key="13">
    <source>
        <dbReference type="PROSITE" id="PS51406"/>
    </source>
</evidence>
<dbReference type="InterPro" id="IPR014716">
    <property type="entry name" value="Fibrinogen_a/b/g_C_1"/>
</dbReference>
<dbReference type="InterPro" id="IPR050991">
    <property type="entry name" value="ECM_Regulatory_Proteins"/>
</dbReference>
<evidence type="ECO:0000256" key="3">
    <source>
        <dbReference type="ARBA" id="ARBA00022525"/>
    </source>
</evidence>
<keyword evidence="6 11" id="KW-0732">Signal</keyword>
<feature type="domain" description="Fibronectin type-III" evidence="12">
    <location>
        <begin position="351"/>
        <end position="440"/>
    </location>
</feature>
<feature type="signal peptide" evidence="11">
    <location>
        <begin position="1"/>
        <end position="23"/>
    </location>
</feature>
<dbReference type="Gene3D" id="2.10.25.10">
    <property type="entry name" value="Laminin"/>
    <property type="match status" value="3"/>
</dbReference>
<comment type="similarity">
    <text evidence="2">Belongs to the tenascin family.</text>
</comment>
<accession>A0A8C8RA94</accession>
<dbReference type="Proteomes" id="UP000694393">
    <property type="component" value="Unplaced"/>
</dbReference>
<dbReference type="SMART" id="SM00186">
    <property type="entry name" value="FBG"/>
    <property type="match status" value="1"/>
</dbReference>
<dbReference type="InterPro" id="IPR003961">
    <property type="entry name" value="FN3_dom"/>
</dbReference>
<dbReference type="SMART" id="SM00060">
    <property type="entry name" value="FN3"/>
    <property type="match status" value="7"/>
</dbReference>
<dbReference type="PANTHER" id="PTHR46708:SF12">
    <property type="entry name" value="TENASCIN N"/>
    <property type="match status" value="1"/>
</dbReference>
<evidence type="ECO:0000256" key="1">
    <source>
        <dbReference type="ARBA" id="ARBA00004498"/>
    </source>
</evidence>
<keyword evidence="8" id="KW-1015">Disulfide bond</keyword>
<dbReference type="FunFam" id="2.10.25.10:FF:000001">
    <property type="entry name" value="Tenascin C"/>
    <property type="match status" value="2"/>
</dbReference>
<dbReference type="PROSITE" id="PS01186">
    <property type="entry name" value="EGF_2"/>
    <property type="match status" value="2"/>
</dbReference>
<dbReference type="Gene3D" id="3.90.215.10">
    <property type="entry name" value="Gamma Fibrinogen, chain A, domain 1"/>
    <property type="match status" value="1"/>
</dbReference>
<dbReference type="PROSITE" id="PS00022">
    <property type="entry name" value="EGF_1"/>
    <property type="match status" value="1"/>
</dbReference>
<protein>
    <submittedName>
        <fullName evidence="14">Tenascin N</fullName>
    </submittedName>
</protein>
<reference evidence="14" key="2">
    <citation type="submission" date="2025-09" db="UniProtKB">
        <authorList>
            <consortium name="Ensembl"/>
        </authorList>
    </citation>
    <scope>IDENTIFICATION</scope>
</reference>
<proteinExistence type="inferred from homology"/>
<dbReference type="FunFam" id="2.60.40.10:FF:000099">
    <property type="entry name" value="Fibronectin 1"/>
    <property type="match status" value="5"/>
</dbReference>
<evidence type="ECO:0000256" key="11">
    <source>
        <dbReference type="SAM" id="SignalP"/>
    </source>
</evidence>
<evidence type="ECO:0000256" key="10">
    <source>
        <dbReference type="SAM" id="MobiDB-lite"/>
    </source>
</evidence>
<evidence type="ECO:0000313" key="15">
    <source>
        <dbReference type="Proteomes" id="UP000694393"/>
    </source>
</evidence>
<dbReference type="GO" id="GO:0030155">
    <property type="term" value="P:regulation of cell adhesion"/>
    <property type="evidence" value="ECO:0007669"/>
    <property type="project" value="TreeGrafter"/>
</dbReference>
<organism evidence="14 15">
    <name type="scientific">Pelusios castaneus</name>
    <name type="common">West African mud turtle</name>
    <dbReference type="NCBI Taxonomy" id="367368"/>
    <lineage>
        <taxon>Eukaryota</taxon>
        <taxon>Metazoa</taxon>
        <taxon>Chordata</taxon>
        <taxon>Craniata</taxon>
        <taxon>Vertebrata</taxon>
        <taxon>Euteleostomi</taxon>
        <taxon>Archelosauria</taxon>
        <taxon>Testudinata</taxon>
        <taxon>Testudines</taxon>
        <taxon>Pleurodira</taxon>
        <taxon>Pelomedusidae</taxon>
        <taxon>Pelusios</taxon>
    </lineage>
</organism>
<evidence type="ECO:0000256" key="9">
    <source>
        <dbReference type="ARBA" id="ARBA00023180"/>
    </source>
</evidence>
<dbReference type="Pfam" id="PF00041">
    <property type="entry name" value="fn3"/>
    <property type="match status" value="6"/>
</dbReference>
<feature type="chain" id="PRO_5034430170" evidence="11">
    <location>
        <begin position="24"/>
        <end position="1200"/>
    </location>
</feature>
<feature type="region of interest" description="Disordered" evidence="10">
    <location>
        <begin position="1176"/>
        <end position="1200"/>
    </location>
</feature>
<feature type="domain" description="Fibronectin type-III" evidence="12">
    <location>
        <begin position="874"/>
        <end position="967"/>
    </location>
</feature>
<dbReference type="GO" id="GO:0005615">
    <property type="term" value="C:extracellular space"/>
    <property type="evidence" value="ECO:0007669"/>
    <property type="project" value="TreeGrafter"/>
</dbReference>
<reference evidence="14" key="1">
    <citation type="submission" date="2025-08" db="UniProtKB">
        <authorList>
            <consortium name="Ensembl"/>
        </authorList>
    </citation>
    <scope>IDENTIFICATION</scope>
</reference>
<sequence length="1200" mass="133957">MRLWSRLTFPQGMLLYLVLQTSAVQLPREPHNCTTDGQKISFSHSYKIDLPKSSQIKVEADPLPLKDDSQVLLAAGDADDEEQQNIIFRHNIRVQTPRGDCEALRHIKDLLERMEKMEKEMMELTEACSVQRCCGGGVSSCSGHGTFIQEICGCDCEEGWEGKDCSYPSCPNNCHGNGHCIDGKCICSEPYLGEDCSQRLCPANCSGHGICSDGVCQCYEDFIGNDCSEKRCPNDCSGNGFCDSGECYCHDGFLGLDCSQVVAPHNVQLRKTTEHSLTFSWDEVIDVDYYLLSYYPNGHEASAIEVRVPKGQLSYEILGLHPSTKYHITLRYVKKGISSNPEHLQATMSAVGATWVTEEMEDSLEVEWENPPTEPDYFKLRFSSLLEQEKEVIVPKSSDPKSRYIIHGLKPGTEYEITVISVKDEIEGKPSIVNGQTGIDRPTNLVTTLVTEDTATISWNRVQAPIDKYMVRYTSADGDTREITVGKDQSTATLTGLKPGMEYNIYIWAEKGGQQSKRANTKAVTEIDSPTNLVTEQVTEDTATIFWNEVQAPIERYMVSYTSADGDTRERAVGKDQSTTTLTGLKPGMEYIIYIWAEKGDQQSKRANTKAVTEIDRPTNLVTTQVTEDTATISWNRVQAPIDRYMVSYTSADGDTREIAVGKDEGTTTLVGLKPGTEYIIYIWAEKEGQQSKRANAEAVTGKRGSLGCDTTVAYEVSWRPPPPPANNSSSGSPREFSLCTLPAASLAILLPINLVTDQVTEDTATISWNRVQAPIDRYMVSYTSADGETRERAVGKDQSTATLTDMMPGMEYIIYIWAEKGIKQSRRADARAQPGARVLSSPALCIAFSYRYLCTIREFDSVLCFLFEIEIDPPRNLRVSDVTQSSGIVTWTPPAAQISGYALTYQPPDDTRKEVKLGLNEQRFMLDGLGQGVRYTVYVAAFKGDRQSRKAANTFSTVALLYPYPADCSQTQQNGNTTSGMYTIYLNGDAGQPMQVYCDMNTDGGGWIVFQRRKTGQLDFYKRWRNYVEGFGDPMGEFWLGLDKLHNLTSSTPIQYEIRIDLQTSNDSAYAVYDFFQVASSRDRYKLSVGNYRGNAGDALTYHSGWKFTTWDRDNDVALSNCALTHHGAWWYKNCHLANLNGKYGENKHSEGVNWAPWKGHVFSIPYTEMKIRPQSSSSESILGRKKRSVAGKRKKSRA</sequence>
<evidence type="ECO:0000256" key="6">
    <source>
        <dbReference type="ARBA" id="ARBA00022729"/>
    </source>
</evidence>
<feature type="domain" description="Fibronectin type-III" evidence="12">
    <location>
        <begin position="441"/>
        <end position="530"/>
    </location>
</feature>
<dbReference type="PROSITE" id="PS00514">
    <property type="entry name" value="FIBRINOGEN_C_1"/>
    <property type="match status" value="1"/>
</dbReference>
<dbReference type="FunFam" id="3.90.215.10:FF:000001">
    <property type="entry name" value="Tenascin isoform 1"/>
    <property type="match status" value="1"/>
</dbReference>
<dbReference type="SUPFAM" id="SSF49265">
    <property type="entry name" value="Fibronectin type III"/>
    <property type="match status" value="4"/>
</dbReference>
<dbReference type="InterPro" id="IPR020837">
    <property type="entry name" value="Fibrinogen_CS"/>
</dbReference>
<dbReference type="NCBIfam" id="NF040941">
    <property type="entry name" value="GGGWT_bact"/>
    <property type="match status" value="1"/>
</dbReference>
<dbReference type="SUPFAM" id="SSF56496">
    <property type="entry name" value="Fibrinogen C-terminal domain-like"/>
    <property type="match status" value="1"/>
</dbReference>
<feature type="compositionally biased region" description="Basic residues" evidence="10">
    <location>
        <begin position="1185"/>
        <end position="1200"/>
    </location>
</feature>
<dbReference type="FunFam" id="2.10.25.10:FF:000332">
    <property type="entry name" value="Tenascin N"/>
    <property type="match status" value="1"/>
</dbReference>
<feature type="domain" description="Fibronectin type-III" evidence="12">
    <location>
        <begin position="617"/>
        <end position="705"/>
    </location>
</feature>
<dbReference type="Gene3D" id="2.60.40.10">
    <property type="entry name" value="Immunoglobulins"/>
    <property type="match status" value="7"/>
</dbReference>
<dbReference type="Ensembl" id="ENSPCET00000002556.1">
    <property type="protein sequence ID" value="ENSPCEP00000002475.1"/>
    <property type="gene ID" value="ENSPCEG00000001930.1"/>
</dbReference>
<dbReference type="Pfam" id="PF25024">
    <property type="entry name" value="EGF_TEN"/>
    <property type="match status" value="1"/>
</dbReference>
<keyword evidence="9" id="KW-0325">Glycoprotein</keyword>
<evidence type="ECO:0000259" key="12">
    <source>
        <dbReference type="PROSITE" id="PS50853"/>
    </source>
</evidence>
<evidence type="ECO:0000256" key="5">
    <source>
        <dbReference type="ARBA" id="ARBA00022536"/>
    </source>
</evidence>
<keyword evidence="7" id="KW-0677">Repeat</keyword>
<dbReference type="InterPro" id="IPR002181">
    <property type="entry name" value="Fibrinogen_a/b/g_C_dom"/>
</dbReference>
<keyword evidence="4" id="KW-0272">Extracellular matrix</keyword>
<name>A0A8C8RA94_9SAUR</name>
<comment type="subcellular location">
    <subcellularLocation>
        <location evidence="1">Secreted</location>
        <location evidence="1">Extracellular space</location>
        <location evidence="1">Extracellular matrix</location>
    </subcellularLocation>
</comment>
<feature type="domain" description="Fibronectin type-III" evidence="12">
    <location>
        <begin position="751"/>
        <end position="842"/>
    </location>
</feature>